<evidence type="ECO:0000256" key="12">
    <source>
        <dbReference type="SAM" id="MobiDB-lite"/>
    </source>
</evidence>
<evidence type="ECO:0000256" key="10">
    <source>
        <dbReference type="ARBA" id="ARBA00023136"/>
    </source>
</evidence>
<evidence type="ECO:0000256" key="4">
    <source>
        <dbReference type="ARBA" id="ARBA00022679"/>
    </source>
</evidence>
<dbReference type="KEGG" id="psq:PUNSTDRAFT_47218"/>
<gene>
    <name evidence="14" type="ORF">PUNSTDRAFT_47218</name>
</gene>
<dbReference type="Pfam" id="PF01040">
    <property type="entry name" value="UbiA"/>
    <property type="match status" value="1"/>
</dbReference>
<comment type="similarity">
    <text evidence="2">Belongs to the UbiA prenyltransferase family.</text>
</comment>
<keyword evidence="9" id="KW-0350">Heme biosynthesis</keyword>
<proteinExistence type="inferred from homology"/>
<feature type="compositionally biased region" description="Basic and acidic residues" evidence="12">
    <location>
        <begin position="654"/>
        <end position="665"/>
    </location>
</feature>
<keyword evidence="4 14" id="KW-0808">Transferase</keyword>
<dbReference type="OrthoDB" id="5211at2759"/>
<feature type="region of interest" description="Disordered" evidence="12">
    <location>
        <begin position="634"/>
        <end position="674"/>
    </location>
</feature>
<evidence type="ECO:0000256" key="2">
    <source>
        <dbReference type="ARBA" id="ARBA00005985"/>
    </source>
</evidence>
<dbReference type="CDD" id="cd13957">
    <property type="entry name" value="PT_UbiA_Cox10"/>
    <property type="match status" value="1"/>
</dbReference>
<keyword evidence="8" id="KW-0496">Mitochondrion</keyword>
<feature type="transmembrane region" description="Helical" evidence="13">
    <location>
        <begin position="464"/>
        <end position="482"/>
    </location>
</feature>
<evidence type="ECO:0000256" key="6">
    <source>
        <dbReference type="ARBA" id="ARBA00022946"/>
    </source>
</evidence>
<dbReference type="GO" id="GO:0006784">
    <property type="term" value="P:heme A biosynthetic process"/>
    <property type="evidence" value="ECO:0007669"/>
    <property type="project" value="TreeGrafter"/>
</dbReference>
<keyword evidence="15" id="KW-1185">Reference proteome</keyword>
<keyword evidence="10 13" id="KW-0472">Membrane</keyword>
<evidence type="ECO:0000256" key="7">
    <source>
        <dbReference type="ARBA" id="ARBA00022989"/>
    </source>
</evidence>
<accession>R7S5S6</accession>
<dbReference type="FunFam" id="1.10.357.140:FF:000004">
    <property type="entry name" value="Protoheme IX farnesyltransferase, mitochondrial"/>
    <property type="match status" value="1"/>
</dbReference>
<evidence type="ECO:0000256" key="8">
    <source>
        <dbReference type="ARBA" id="ARBA00023128"/>
    </source>
</evidence>
<dbReference type="EMBL" id="JH687552">
    <property type="protein sequence ID" value="EIN04981.1"/>
    <property type="molecule type" value="Genomic_DNA"/>
</dbReference>
<dbReference type="InterPro" id="IPR030470">
    <property type="entry name" value="UbiA_prenylTrfase_CS"/>
</dbReference>
<evidence type="ECO:0000313" key="15">
    <source>
        <dbReference type="Proteomes" id="UP000054196"/>
    </source>
</evidence>
<dbReference type="Proteomes" id="UP000054196">
    <property type="component" value="Unassembled WGS sequence"/>
</dbReference>
<dbReference type="GO" id="GO:0031966">
    <property type="term" value="C:mitochondrial membrane"/>
    <property type="evidence" value="ECO:0007669"/>
    <property type="project" value="UniProtKB-SubCell"/>
</dbReference>
<protein>
    <recommendedName>
        <fullName evidence="3">Protoheme IX farnesyltransferase, mitochondrial</fullName>
    </recommendedName>
    <alternativeName>
        <fullName evidence="11">Heme O synthase</fullName>
    </alternativeName>
</protein>
<dbReference type="GO" id="GO:0008495">
    <property type="term" value="F:protoheme IX farnesyltransferase activity"/>
    <property type="evidence" value="ECO:0007669"/>
    <property type="project" value="InterPro"/>
</dbReference>
<dbReference type="PANTHER" id="PTHR43448:SF2">
    <property type="entry name" value="PROTOHEME IX FARNESYLTRANSFERASE, MITOCHONDRIAL"/>
    <property type="match status" value="1"/>
</dbReference>
<keyword evidence="5 13" id="KW-0812">Transmembrane</keyword>
<evidence type="ECO:0000256" key="13">
    <source>
        <dbReference type="SAM" id="Phobius"/>
    </source>
</evidence>
<keyword evidence="6" id="KW-0809">Transit peptide</keyword>
<evidence type="ECO:0000313" key="14">
    <source>
        <dbReference type="EMBL" id="EIN04981.1"/>
    </source>
</evidence>
<dbReference type="PROSITE" id="PS00943">
    <property type="entry name" value="UBIA"/>
    <property type="match status" value="1"/>
</dbReference>
<keyword evidence="7 13" id="KW-1133">Transmembrane helix</keyword>
<sequence>MVMEGQGIPTSSELEREVPGLVTHFMKHLSFAFCERPVRVSAARGGSRRFAFDRELALDPLFDGVRASGHLWENRTGQQEKIMERITLPVCRNCSRLYGISGSRRSASTLARAQSTSFTSFFFPNRQWDAKPNAQRRHVQPLVTEAALQSLHSPATPSAAAASFKRLEPLSPSQTLKIYAQLSKSRLTTLVTLTAMAGVALSPLPASVPALIATAAGTALCAASANTLNQLQEVPFDAQMARTRNRPLVRRAITPVHAAAFGAFTGLAGPAILWAVSPMAAALGAANIALYAGAYTWLKRKSVANTWVGAVVGGLPPLIGWAACGGQLLPSASYPPHLFLPSFLVSSAPTAVDLALVDNALAPAALFLLLYSWQFPHFNSFAHLVRGSYAQAGYRMLSVLNPEKNALVALRHAAALVPVCGILFPLSGLTTWTFGLVSIVPNAICVRAAWRFWRTGTEKDARKLWHHELWYLPVILGLMMFFKQGMEWGRWLGFTKSKQEEESPGSMTQGFFTASSTITSNVSYLPMSTSSQSGTSEYLVPNMPKCRASCRSFGKSIISALEELRDRQWIRVLVFVSEVCRHGGEAIEVQIAKDPEHGSPVLNDVQMEQSCGGRHVEATEQITYVRAGSIQFQTARQRHSHQEMTQGGHRSKSRDKIPACRKGLDGEEVELEAG</sequence>
<dbReference type="HOGENOM" id="CLU_407757_0_0_1"/>
<feature type="transmembrane region" description="Helical" evidence="13">
    <location>
        <begin position="310"/>
        <end position="330"/>
    </location>
</feature>
<evidence type="ECO:0000256" key="9">
    <source>
        <dbReference type="ARBA" id="ARBA00023133"/>
    </source>
</evidence>
<dbReference type="InterPro" id="IPR000537">
    <property type="entry name" value="UbiA_prenyltransferase"/>
</dbReference>
<dbReference type="AlphaFoldDB" id="R7S5S6"/>
<dbReference type="RefSeq" id="XP_007387904.1">
    <property type="nucleotide sequence ID" value="XM_007387842.1"/>
</dbReference>
<evidence type="ECO:0000256" key="3">
    <source>
        <dbReference type="ARBA" id="ARBA00016335"/>
    </source>
</evidence>
<dbReference type="InterPro" id="IPR044878">
    <property type="entry name" value="UbiA_sf"/>
</dbReference>
<dbReference type="InterPro" id="IPR006369">
    <property type="entry name" value="Protohaem_IX_farnesylTrfase"/>
</dbReference>
<dbReference type="PANTHER" id="PTHR43448">
    <property type="entry name" value="PROTOHEME IX FARNESYLTRANSFERASE, MITOCHONDRIAL"/>
    <property type="match status" value="1"/>
</dbReference>
<comment type="subcellular location">
    <subcellularLocation>
        <location evidence="1">Mitochondrion membrane</location>
        <topology evidence="1">Multi-pass membrane protein</topology>
    </subcellularLocation>
</comment>
<evidence type="ECO:0000256" key="1">
    <source>
        <dbReference type="ARBA" id="ARBA00004225"/>
    </source>
</evidence>
<reference evidence="15" key="1">
    <citation type="journal article" date="2012" name="Science">
        <title>The Paleozoic origin of enzymatic lignin decomposition reconstructed from 31 fungal genomes.</title>
        <authorList>
            <person name="Floudas D."/>
            <person name="Binder M."/>
            <person name="Riley R."/>
            <person name="Barry K."/>
            <person name="Blanchette R.A."/>
            <person name="Henrissat B."/>
            <person name="Martinez A.T."/>
            <person name="Otillar R."/>
            <person name="Spatafora J.W."/>
            <person name="Yadav J.S."/>
            <person name="Aerts A."/>
            <person name="Benoit I."/>
            <person name="Boyd A."/>
            <person name="Carlson A."/>
            <person name="Copeland A."/>
            <person name="Coutinho P.M."/>
            <person name="de Vries R.P."/>
            <person name="Ferreira P."/>
            <person name="Findley K."/>
            <person name="Foster B."/>
            <person name="Gaskell J."/>
            <person name="Glotzer D."/>
            <person name="Gorecki P."/>
            <person name="Heitman J."/>
            <person name="Hesse C."/>
            <person name="Hori C."/>
            <person name="Igarashi K."/>
            <person name="Jurgens J.A."/>
            <person name="Kallen N."/>
            <person name="Kersten P."/>
            <person name="Kohler A."/>
            <person name="Kuees U."/>
            <person name="Kumar T.K.A."/>
            <person name="Kuo A."/>
            <person name="LaButti K."/>
            <person name="Larrondo L.F."/>
            <person name="Lindquist E."/>
            <person name="Ling A."/>
            <person name="Lombard V."/>
            <person name="Lucas S."/>
            <person name="Lundell T."/>
            <person name="Martin R."/>
            <person name="McLaughlin D.J."/>
            <person name="Morgenstern I."/>
            <person name="Morin E."/>
            <person name="Murat C."/>
            <person name="Nagy L.G."/>
            <person name="Nolan M."/>
            <person name="Ohm R.A."/>
            <person name="Patyshakuliyeva A."/>
            <person name="Rokas A."/>
            <person name="Ruiz-Duenas F.J."/>
            <person name="Sabat G."/>
            <person name="Salamov A."/>
            <person name="Samejima M."/>
            <person name="Schmutz J."/>
            <person name="Slot J.C."/>
            <person name="St John F."/>
            <person name="Stenlid J."/>
            <person name="Sun H."/>
            <person name="Sun S."/>
            <person name="Syed K."/>
            <person name="Tsang A."/>
            <person name="Wiebenga A."/>
            <person name="Young D."/>
            <person name="Pisabarro A."/>
            <person name="Eastwood D.C."/>
            <person name="Martin F."/>
            <person name="Cullen D."/>
            <person name="Grigoriev I.V."/>
            <person name="Hibbett D.S."/>
        </authorList>
    </citation>
    <scope>NUCLEOTIDE SEQUENCE [LARGE SCALE GENOMIC DNA]</scope>
    <source>
        <strain evidence="15">HHB-11173 SS5</strain>
    </source>
</reference>
<feature type="transmembrane region" description="Helical" evidence="13">
    <location>
        <begin position="279"/>
        <end position="298"/>
    </location>
</feature>
<dbReference type="GeneID" id="18882857"/>
<feature type="transmembrane region" description="Helical" evidence="13">
    <location>
        <begin position="432"/>
        <end position="452"/>
    </location>
</feature>
<organism evidence="14 15">
    <name type="scientific">Punctularia strigosozonata (strain HHB-11173)</name>
    <name type="common">White-rot fungus</name>
    <dbReference type="NCBI Taxonomy" id="741275"/>
    <lineage>
        <taxon>Eukaryota</taxon>
        <taxon>Fungi</taxon>
        <taxon>Dikarya</taxon>
        <taxon>Basidiomycota</taxon>
        <taxon>Agaricomycotina</taxon>
        <taxon>Agaricomycetes</taxon>
        <taxon>Corticiales</taxon>
        <taxon>Punctulariaceae</taxon>
        <taxon>Punctularia</taxon>
    </lineage>
</organism>
<dbReference type="eggNOG" id="KOG1380">
    <property type="taxonomic scope" value="Eukaryota"/>
</dbReference>
<dbReference type="Gene3D" id="1.10.357.140">
    <property type="entry name" value="UbiA prenyltransferase"/>
    <property type="match status" value="1"/>
</dbReference>
<name>R7S5S6_PUNST</name>
<evidence type="ECO:0000256" key="5">
    <source>
        <dbReference type="ARBA" id="ARBA00022692"/>
    </source>
</evidence>
<evidence type="ECO:0000256" key="11">
    <source>
        <dbReference type="ARBA" id="ARBA00030253"/>
    </source>
</evidence>